<dbReference type="PANTHER" id="PTHR12243:SF67">
    <property type="entry name" value="COREPRESSOR OF PANGOLIN, ISOFORM A-RELATED"/>
    <property type="match status" value="1"/>
</dbReference>
<dbReference type="RefSeq" id="XP_002137051.2">
    <property type="nucleotide sequence ID" value="XM_002137015.4"/>
</dbReference>
<accession>A0A6I8V360</accession>
<dbReference type="InParanoid" id="A0A6I8V360"/>
<proteinExistence type="predicted"/>
<organism evidence="3 4">
    <name type="scientific">Drosophila pseudoobscura pseudoobscura</name>
    <name type="common">Fruit fly</name>
    <dbReference type="NCBI Taxonomy" id="46245"/>
    <lineage>
        <taxon>Eukaryota</taxon>
        <taxon>Metazoa</taxon>
        <taxon>Ecdysozoa</taxon>
        <taxon>Arthropoda</taxon>
        <taxon>Hexapoda</taxon>
        <taxon>Insecta</taxon>
        <taxon>Pterygota</taxon>
        <taxon>Neoptera</taxon>
        <taxon>Endopterygota</taxon>
        <taxon>Diptera</taxon>
        <taxon>Brachycera</taxon>
        <taxon>Muscomorpha</taxon>
        <taxon>Ephydroidea</taxon>
        <taxon>Drosophilidae</taxon>
        <taxon>Drosophila</taxon>
        <taxon>Sophophora</taxon>
    </lineage>
</organism>
<dbReference type="PROSITE" id="PS51029">
    <property type="entry name" value="MADF"/>
    <property type="match status" value="1"/>
</dbReference>
<feature type="region of interest" description="Disordered" evidence="1">
    <location>
        <begin position="141"/>
        <end position="226"/>
    </location>
</feature>
<dbReference type="AlphaFoldDB" id="A0A6I8V360"/>
<dbReference type="InterPro" id="IPR006578">
    <property type="entry name" value="MADF-dom"/>
</dbReference>
<evidence type="ECO:0000313" key="4">
    <source>
        <dbReference type="RefSeq" id="XP_002137051.2"/>
    </source>
</evidence>
<reference evidence="4" key="2">
    <citation type="submission" date="2025-08" db="UniProtKB">
        <authorList>
            <consortium name="RefSeq"/>
        </authorList>
    </citation>
    <scope>IDENTIFICATION</scope>
    <source>
        <strain evidence="4">MV-25-SWS-2005</strain>
        <tissue evidence="4">Whole body</tissue>
    </source>
</reference>
<dbReference type="GO" id="GO:0006357">
    <property type="term" value="P:regulation of transcription by RNA polymerase II"/>
    <property type="evidence" value="ECO:0007669"/>
    <property type="project" value="TreeGrafter"/>
</dbReference>
<feature type="compositionally biased region" description="Basic and acidic residues" evidence="1">
    <location>
        <begin position="90"/>
        <end position="107"/>
    </location>
</feature>
<feature type="domain" description="MADF" evidence="2">
    <location>
        <begin position="22"/>
        <end position="125"/>
    </location>
</feature>
<keyword evidence="3" id="KW-1185">Reference proteome</keyword>
<dbReference type="PANTHER" id="PTHR12243">
    <property type="entry name" value="MADF DOMAIN TRANSCRIPTION FACTOR"/>
    <property type="match status" value="1"/>
</dbReference>
<feature type="region of interest" description="Disordered" evidence="1">
    <location>
        <begin position="88"/>
        <end position="107"/>
    </location>
</feature>
<name>A0A6I8V360_DROPS</name>
<protein>
    <recommendedName>
        <fullName evidence="2">MADF domain-containing protein</fullName>
    </recommendedName>
</protein>
<dbReference type="GO" id="GO:0005667">
    <property type="term" value="C:transcription regulator complex"/>
    <property type="evidence" value="ECO:0007669"/>
    <property type="project" value="TreeGrafter"/>
</dbReference>
<dbReference type="InterPro" id="IPR039353">
    <property type="entry name" value="TF_Adf1"/>
</dbReference>
<dbReference type="Proteomes" id="UP000001819">
    <property type="component" value="Chromosome 2"/>
</dbReference>
<feature type="compositionally biased region" description="Polar residues" evidence="1">
    <location>
        <begin position="173"/>
        <end position="184"/>
    </location>
</feature>
<evidence type="ECO:0000256" key="1">
    <source>
        <dbReference type="SAM" id="MobiDB-lite"/>
    </source>
</evidence>
<evidence type="ECO:0000313" key="3">
    <source>
        <dbReference type="Proteomes" id="UP000001819"/>
    </source>
</evidence>
<feature type="compositionally biased region" description="Pro residues" evidence="1">
    <location>
        <begin position="188"/>
        <end position="209"/>
    </location>
</feature>
<reference evidence="3" key="1">
    <citation type="submission" date="2024-06" db="UniProtKB">
        <authorList>
            <consortium name="RefSeq"/>
        </authorList>
    </citation>
    <scope>NUCLEOTIDE SEQUENCE [LARGE SCALE GENOMIC DNA]</scope>
    <source>
        <strain evidence="3">MV2-25</strain>
    </source>
</reference>
<evidence type="ECO:0000259" key="2">
    <source>
        <dbReference type="PROSITE" id="PS51029"/>
    </source>
</evidence>
<dbReference type="SMART" id="SM00595">
    <property type="entry name" value="MADF"/>
    <property type="match status" value="1"/>
</dbReference>
<sequence length="279" mass="31718">MDGEGYTRARRLEEFDYKDKLKLINAVQKRTAIWDVRNKKHFDGNALRSSWEAVASEMNRDVFTCKNAWKSLRDSYRYHIKLAGKGTVRRGSDEWDPLSDKSPKENDSVKWRFAPHMEFLYPSPQKRSTANISTVFVGELVKPDTTPSPQVKRNKQPSPSPQAKRSMPPSPSPQAKRSMQTRTSLPAMPAPTARPSPPPARPSPPPARPAPQVVHRSSAMPAPQSRPICAYWDSELNKLSPEDAEAVEQKMTRLLWAETQACRLNAYMKEEEDNVYTIE</sequence>
<gene>
    <name evidence="4" type="primary">LOC6896860</name>
</gene>
<dbReference type="GO" id="GO:0005634">
    <property type="term" value="C:nucleus"/>
    <property type="evidence" value="ECO:0007669"/>
    <property type="project" value="TreeGrafter"/>
</dbReference>
<dbReference type="KEGG" id="dpo:6896860"/>
<dbReference type="Pfam" id="PF10545">
    <property type="entry name" value="MADF_DNA_bdg"/>
    <property type="match status" value="1"/>
</dbReference>